<dbReference type="FunFam" id="3.40.50.620:FF:000144">
    <property type="entry name" value="Tryptophan--tRNA ligase"/>
    <property type="match status" value="1"/>
</dbReference>
<evidence type="ECO:0000256" key="10">
    <source>
        <dbReference type="NCBIfam" id="TIGR00233"/>
    </source>
</evidence>
<dbReference type="OrthoDB" id="9801042at2"/>
<dbReference type="EC" id="6.1.1.2" evidence="2 10"/>
<evidence type="ECO:0000256" key="4">
    <source>
        <dbReference type="ARBA" id="ARBA00022598"/>
    </source>
</evidence>
<reference evidence="12 13" key="1">
    <citation type="journal article" date="2018" name="Parasitology">
        <title>The reduced genome of Candidatus Kinetoplastibacterium sorsogonicusi, the endosymbiont of Kentomonas sorsogonicus (Trypanosomatidae): loss of the haem-synthesis pathway.</title>
        <authorList>
            <person name="Silva F.M."/>
            <person name="Kostygov A.Y."/>
            <person name="Spodareva V.V."/>
            <person name="Butenko A."/>
            <person name="Tossou R."/>
            <person name="Lukes J."/>
            <person name="Yurchenko V."/>
            <person name="Alves J.M.P."/>
        </authorList>
    </citation>
    <scope>NUCLEOTIDE SEQUENCE [LARGE SCALE GENOMIC DNA]</scope>
    <source>
        <strain evidence="12 13">MF-08</strain>
    </source>
</reference>
<dbReference type="CDD" id="cd00806">
    <property type="entry name" value="TrpRS_core"/>
    <property type="match status" value="1"/>
</dbReference>
<dbReference type="GO" id="GO:0005829">
    <property type="term" value="C:cytosol"/>
    <property type="evidence" value="ECO:0007669"/>
    <property type="project" value="TreeGrafter"/>
</dbReference>
<evidence type="ECO:0000256" key="5">
    <source>
        <dbReference type="ARBA" id="ARBA00022741"/>
    </source>
</evidence>
<accession>A0A3S7JA53</accession>
<evidence type="ECO:0000256" key="1">
    <source>
        <dbReference type="ARBA" id="ARBA00005594"/>
    </source>
</evidence>
<comment type="catalytic activity">
    <reaction evidence="9">
        <text>tRNA(Trp) + L-tryptophan + ATP = L-tryptophyl-tRNA(Trp) + AMP + diphosphate + H(+)</text>
        <dbReference type="Rhea" id="RHEA:24080"/>
        <dbReference type="Rhea" id="RHEA-COMP:9671"/>
        <dbReference type="Rhea" id="RHEA-COMP:9705"/>
        <dbReference type="ChEBI" id="CHEBI:15378"/>
        <dbReference type="ChEBI" id="CHEBI:30616"/>
        <dbReference type="ChEBI" id="CHEBI:33019"/>
        <dbReference type="ChEBI" id="CHEBI:57912"/>
        <dbReference type="ChEBI" id="CHEBI:78442"/>
        <dbReference type="ChEBI" id="CHEBI:78535"/>
        <dbReference type="ChEBI" id="CHEBI:456215"/>
        <dbReference type="EC" id="6.1.1.2"/>
    </reaction>
</comment>
<dbReference type="InterPro" id="IPR002306">
    <property type="entry name" value="Trp-tRNA-ligase"/>
</dbReference>
<dbReference type="InterPro" id="IPR002305">
    <property type="entry name" value="aa-tRNA-synth_Ic"/>
</dbReference>
<keyword evidence="4 11" id="KW-0436">Ligase</keyword>
<protein>
    <recommendedName>
        <fullName evidence="2 10">Tryptophan--tRNA ligase</fullName>
        <ecNumber evidence="2 10">6.1.1.2</ecNumber>
    </recommendedName>
</protein>
<evidence type="ECO:0000256" key="2">
    <source>
        <dbReference type="ARBA" id="ARBA00013161"/>
    </source>
</evidence>
<gene>
    <name evidence="12" type="primary">trpS</name>
    <name evidence="12" type="ORF">CKSOR_00423</name>
</gene>
<dbReference type="SUPFAM" id="SSF52374">
    <property type="entry name" value="Nucleotidylyl transferase"/>
    <property type="match status" value="1"/>
</dbReference>
<evidence type="ECO:0000256" key="11">
    <source>
        <dbReference type="RuleBase" id="RU363036"/>
    </source>
</evidence>
<keyword evidence="7 11" id="KW-0648">Protein biosynthesis</keyword>
<dbReference type="GO" id="GO:0006436">
    <property type="term" value="P:tryptophanyl-tRNA aminoacylation"/>
    <property type="evidence" value="ECO:0007669"/>
    <property type="project" value="UniProtKB-UniRule"/>
</dbReference>
<evidence type="ECO:0000256" key="6">
    <source>
        <dbReference type="ARBA" id="ARBA00022840"/>
    </source>
</evidence>
<dbReference type="FunFam" id="1.10.240.10:FF:000005">
    <property type="entry name" value="Tryptophan--tRNA ligase"/>
    <property type="match status" value="1"/>
</dbReference>
<keyword evidence="13" id="KW-1185">Reference proteome</keyword>
<evidence type="ECO:0000313" key="12">
    <source>
        <dbReference type="EMBL" id="AWD32536.1"/>
    </source>
</evidence>
<dbReference type="Pfam" id="PF00579">
    <property type="entry name" value="tRNA-synt_1b"/>
    <property type="match status" value="1"/>
</dbReference>
<dbReference type="RefSeq" id="WP_108673942.1">
    <property type="nucleotide sequence ID" value="NZ_CP025628.1"/>
</dbReference>
<dbReference type="Proteomes" id="UP000266796">
    <property type="component" value="Chromosome"/>
</dbReference>
<evidence type="ECO:0000313" key="13">
    <source>
        <dbReference type="Proteomes" id="UP000266796"/>
    </source>
</evidence>
<dbReference type="KEGG" id="kso:CKSOR_00423"/>
<sequence>MKQRILTGITTSGTPHLGNYAGAIRPAIKNSNLSNIESFFFLADYHALVKCQDANRIHQSCLQLAATWLASGLNPEKVIFYRQSDVIEITELSWILTCVTNKGLMNRAHAYKSLIDQNILNGLDKDYGINMGLYNYPILMAADILLFKANRIPVGRDQLQHIEIARDIAIKFNNIYEVNYFVLPEAYISKDVEILPGLDGRKMSKSYNNTIPLFECNSKDLYKYIMSIVTDSSKPGEYKESKNSIIYLLYKAFSNHEDSSQFYKDLNQGMSWKEAKLSLFNLINREIEPMREKYIELISKPSFLKEILLNGAKKAKIIAQKNINQVKEIIGINDF</sequence>
<dbReference type="GO" id="GO:0005524">
    <property type="term" value="F:ATP binding"/>
    <property type="evidence" value="ECO:0007669"/>
    <property type="project" value="UniProtKB-KW"/>
</dbReference>
<dbReference type="PANTHER" id="PTHR43766">
    <property type="entry name" value="TRYPTOPHAN--TRNA LIGASE, MITOCHONDRIAL"/>
    <property type="match status" value="1"/>
</dbReference>
<dbReference type="Gene3D" id="3.40.50.620">
    <property type="entry name" value="HUPs"/>
    <property type="match status" value="1"/>
</dbReference>
<evidence type="ECO:0000256" key="9">
    <source>
        <dbReference type="ARBA" id="ARBA00049929"/>
    </source>
</evidence>
<dbReference type="Gene3D" id="1.10.240.10">
    <property type="entry name" value="Tyrosyl-Transfer RNA Synthetase"/>
    <property type="match status" value="1"/>
</dbReference>
<organism evidence="12 13">
    <name type="scientific">Candidatus Kinetoplastidibacterium kentomonadis</name>
    <dbReference type="NCBI Taxonomy" id="1576550"/>
    <lineage>
        <taxon>Bacteria</taxon>
        <taxon>Pseudomonadati</taxon>
        <taxon>Pseudomonadota</taxon>
        <taxon>Betaproteobacteria</taxon>
        <taxon>Candidatus Kinetoplastidibacterium</taxon>
    </lineage>
</organism>
<name>A0A3S7JA53_9PROT</name>
<keyword evidence="8 11" id="KW-0030">Aminoacyl-tRNA synthetase</keyword>
<dbReference type="EMBL" id="CP025628">
    <property type="protein sequence ID" value="AWD32536.1"/>
    <property type="molecule type" value="Genomic_DNA"/>
</dbReference>
<keyword evidence="6 11" id="KW-0067">ATP-binding</keyword>
<dbReference type="GO" id="GO:0004830">
    <property type="term" value="F:tryptophan-tRNA ligase activity"/>
    <property type="evidence" value="ECO:0007669"/>
    <property type="project" value="UniProtKB-UniRule"/>
</dbReference>
<evidence type="ECO:0000256" key="3">
    <source>
        <dbReference type="ARBA" id="ARBA00022490"/>
    </source>
</evidence>
<proteinExistence type="inferred from homology"/>
<evidence type="ECO:0000256" key="7">
    <source>
        <dbReference type="ARBA" id="ARBA00022917"/>
    </source>
</evidence>
<keyword evidence="5 11" id="KW-0547">Nucleotide-binding</keyword>
<comment type="similarity">
    <text evidence="1 11">Belongs to the class-I aminoacyl-tRNA synthetase family.</text>
</comment>
<dbReference type="NCBIfam" id="TIGR00233">
    <property type="entry name" value="trpS"/>
    <property type="match status" value="1"/>
</dbReference>
<dbReference type="PRINTS" id="PR01039">
    <property type="entry name" value="TRNASYNTHTRP"/>
</dbReference>
<keyword evidence="3" id="KW-0963">Cytoplasm</keyword>
<dbReference type="PANTHER" id="PTHR43766:SF1">
    <property type="entry name" value="TRYPTOPHAN--TRNA LIGASE, MITOCHONDRIAL"/>
    <property type="match status" value="1"/>
</dbReference>
<dbReference type="InterPro" id="IPR014729">
    <property type="entry name" value="Rossmann-like_a/b/a_fold"/>
</dbReference>
<dbReference type="AlphaFoldDB" id="A0A3S7JA53"/>
<evidence type="ECO:0000256" key="8">
    <source>
        <dbReference type="ARBA" id="ARBA00023146"/>
    </source>
</evidence>
<dbReference type="InterPro" id="IPR050203">
    <property type="entry name" value="Trp-tRNA_synthetase"/>
</dbReference>